<proteinExistence type="predicted"/>
<gene>
    <name evidence="2" type="ORF">OKA104_LOCUS54714</name>
</gene>
<keyword evidence="1" id="KW-0812">Transmembrane</keyword>
<organism evidence="2 3">
    <name type="scientific">Adineta steineri</name>
    <dbReference type="NCBI Taxonomy" id="433720"/>
    <lineage>
        <taxon>Eukaryota</taxon>
        <taxon>Metazoa</taxon>
        <taxon>Spiralia</taxon>
        <taxon>Gnathifera</taxon>
        <taxon>Rotifera</taxon>
        <taxon>Eurotatoria</taxon>
        <taxon>Bdelloidea</taxon>
        <taxon>Adinetida</taxon>
        <taxon>Adinetidae</taxon>
        <taxon>Adineta</taxon>
    </lineage>
</organism>
<evidence type="ECO:0000256" key="1">
    <source>
        <dbReference type="SAM" id="Phobius"/>
    </source>
</evidence>
<keyword evidence="1" id="KW-0472">Membrane</keyword>
<evidence type="ECO:0000313" key="2">
    <source>
        <dbReference type="EMBL" id="CAF4461383.1"/>
    </source>
</evidence>
<dbReference type="PANTHER" id="PTHR31061:SF24">
    <property type="entry name" value="LD22376P"/>
    <property type="match status" value="1"/>
</dbReference>
<dbReference type="AlphaFoldDB" id="A0A820T512"/>
<accession>A0A820T512</accession>
<reference evidence="2" key="1">
    <citation type="submission" date="2021-02" db="EMBL/GenBank/DDBJ databases">
        <authorList>
            <person name="Nowell W R."/>
        </authorList>
    </citation>
    <scope>NUCLEOTIDE SEQUENCE</scope>
</reference>
<name>A0A820T512_9BILA</name>
<feature type="transmembrane region" description="Helical" evidence="1">
    <location>
        <begin position="50"/>
        <end position="71"/>
    </location>
</feature>
<evidence type="ECO:0000313" key="3">
    <source>
        <dbReference type="Proteomes" id="UP000663881"/>
    </source>
</evidence>
<dbReference type="Proteomes" id="UP000663881">
    <property type="component" value="Unassembled WGS sequence"/>
</dbReference>
<dbReference type="EMBL" id="CAJOAY010037041">
    <property type="protein sequence ID" value="CAF4461383.1"/>
    <property type="molecule type" value="Genomic_DNA"/>
</dbReference>
<protein>
    <submittedName>
        <fullName evidence="2">Uncharacterized protein</fullName>
    </submittedName>
</protein>
<feature type="non-terminal residue" evidence="2">
    <location>
        <position position="1"/>
    </location>
</feature>
<comment type="caution">
    <text evidence="2">The sequence shown here is derived from an EMBL/GenBank/DDBJ whole genome shotgun (WGS) entry which is preliminary data.</text>
</comment>
<feature type="non-terminal residue" evidence="2">
    <location>
        <position position="77"/>
    </location>
</feature>
<keyword evidence="1" id="KW-1133">Transmembrane helix</keyword>
<dbReference type="PANTHER" id="PTHR31061">
    <property type="entry name" value="LD22376P"/>
    <property type="match status" value="1"/>
</dbReference>
<sequence length="77" mass="8643">GLHENGKYENCTGGITGYIDRFILTDKHLYQYPSCQLVYGCKPPFDPENLLGVIPTIFLAYLGVQAGRILVMYQSDL</sequence>